<accession>A0A0W0YIG5</accession>
<dbReference type="AlphaFoldDB" id="A0A0W0YIG5"/>
<evidence type="ECO:0000256" key="1">
    <source>
        <dbReference type="SAM" id="MobiDB-lite"/>
    </source>
</evidence>
<dbReference type="OrthoDB" id="6174582at2"/>
<organism evidence="2 3">
    <name type="scientific">Legionella santicrucis</name>
    <dbReference type="NCBI Taxonomy" id="45074"/>
    <lineage>
        <taxon>Bacteria</taxon>
        <taxon>Pseudomonadati</taxon>
        <taxon>Pseudomonadota</taxon>
        <taxon>Gammaproteobacteria</taxon>
        <taxon>Legionellales</taxon>
        <taxon>Legionellaceae</taxon>
        <taxon>Legionella</taxon>
    </lineage>
</organism>
<evidence type="ECO:0000313" key="2">
    <source>
        <dbReference type="EMBL" id="KTD56658.1"/>
    </source>
</evidence>
<gene>
    <name evidence="2" type="primary">lvrA_3</name>
    <name evidence="2" type="ORF">Lsan_2818</name>
</gene>
<dbReference type="EMBL" id="LNYU01000081">
    <property type="protein sequence ID" value="KTD56658.1"/>
    <property type="molecule type" value="Genomic_DNA"/>
</dbReference>
<dbReference type="PATRIC" id="fig|45074.5.peg.3029"/>
<reference evidence="2 3" key="1">
    <citation type="submission" date="2015-11" db="EMBL/GenBank/DDBJ databases">
        <title>Genomic analysis of 38 Legionella species identifies large and diverse effector repertoires.</title>
        <authorList>
            <person name="Burstein D."/>
            <person name="Amaro F."/>
            <person name="Zusman T."/>
            <person name="Lifshitz Z."/>
            <person name="Cohen O."/>
            <person name="Gilbert J.A."/>
            <person name="Pupko T."/>
            <person name="Shuman H.A."/>
            <person name="Segal G."/>
        </authorList>
    </citation>
    <scope>NUCLEOTIDE SEQUENCE [LARGE SCALE GENOMIC DNA]</scope>
    <source>
        <strain evidence="2 3">SC-63-C7</strain>
    </source>
</reference>
<evidence type="ECO:0000313" key="3">
    <source>
        <dbReference type="Proteomes" id="UP000054703"/>
    </source>
</evidence>
<feature type="region of interest" description="Disordered" evidence="1">
    <location>
        <begin position="249"/>
        <end position="283"/>
    </location>
</feature>
<comment type="caution">
    <text evidence="2">The sequence shown here is derived from an EMBL/GenBank/DDBJ whole genome shotgun (WGS) entry which is preliminary data.</text>
</comment>
<dbReference type="STRING" id="45074.Lsan_2818"/>
<proteinExistence type="predicted"/>
<name>A0A0W0YIG5_9GAMM</name>
<dbReference type="Proteomes" id="UP000054703">
    <property type="component" value="Unassembled WGS sequence"/>
</dbReference>
<keyword evidence="3" id="KW-1185">Reference proteome</keyword>
<dbReference type="RefSeq" id="WP_006871037.1">
    <property type="nucleotide sequence ID" value="NZ_CAAAIH010000009.1"/>
</dbReference>
<sequence>MHSYLKITSQELSALMGLPYLQQVTYLLGIRPYMDATTSLVGIKRGISYQSLAETLYVEPHQGIQSGSPSRQQLRRVIKALERAGLVYIQSDDKHLILKCLLANSNYSVQNKADTNPTQQADTNPAQRRSIKSSVVEVIDTNPDIPQPLKADTPHIEDNYLYIFLQQMFEQFWLLYPEKKSRECAFETFKKINPDDQLLRTMLQAIEGQIKARSAKESRGEWVPAWKYPANWLAQKCWEDEVTIEVTEEKRNAKHRPSTKNTTHDPFWNSETEDTASASEDEYKPNNIINLQCYRQQ</sequence>
<protein>
    <submittedName>
        <fullName evidence="2">Legionella vir region protein</fullName>
    </submittedName>
</protein>